<protein>
    <submittedName>
        <fullName evidence="2">Uncharacterized protein</fullName>
    </submittedName>
</protein>
<dbReference type="GeneID" id="70638478"/>
<dbReference type="RefSeq" id="WP_238337824.1">
    <property type="nucleotide sequence ID" value="NZ_CP104550.1"/>
</dbReference>
<evidence type="ECO:0000313" key="2">
    <source>
        <dbReference type="EMBL" id="UXH30874.1"/>
    </source>
</evidence>
<sequence length="59" mass="6880">MHNALKYQLRKSKLKKRYVYHVHVTRNPLSFSGGPMRGQLPARDFVVPDVRNEKTHACC</sequence>
<evidence type="ECO:0000313" key="3">
    <source>
        <dbReference type="Proteomes" id="UP001369247"/>
    </source>
</evidence>
<evidence type="ECO:0000313" key="1">
    <source>
        <dbReference type="EMBL" id="MEJ8542550.1"/>
    </source>
</evidence>
<name>A0A9E7UFL4_METWO</name>
<dbReference type="Proteomes" id="UP001369247">
    <property type="component" value="Unassembled WGS sequence"/>
</dbReference>
<accession>A0A9E7UFL4</accession>
<proteinExistence type="predicted"/>
<dbReference type="EMBL" id="CP104550">
    <property type="protein sequence ID" value="UXH30874.1"/>
    <property type="molecule type" value="Genomic_DNA"/>
</dbReference>
<dbReference type="EMBL" id="JAXUHJ010000008">
    <property type="protein sequence ID" value="MEJ8542550.1"/>
    <property type="molecule type" value="Genomic_DNA"/>
</dbReference>
<organism evidence="2">
    <name type="scientific">Methanothermobacter wolfeii</name>
    <name type="common">Methanobacterium wolfei</name>
    <dbReference type="NCBI Taxonomy" id="145261"/>
    <lineage>
        <taxon>Archaea</taxon>
        <taxon>Methanobacteriati</taxon>
        <taxon>Methanobacteriota</taxon>
        <taxon>Methanomada group</taxon>
        <taxon>Methanobacteria</taxon>
        <taxon>Methanobacteriales</taxon>
        <taxon>Methanobacteriaceae</taxon>
        <taxon>Methanothermobacter</taxon>
    </lineage>
</organism>
<gene>
    <name evidence="2" type="ORF">N5910_04795</name>
    <name evidence="1" type="ORF">U2150_03465</name>
</gene>
<dbReference type="Proteomes" id="UP001065373">
    <property type="component" value="Chromosome"/>
</dbReference>
<dbReference type="AlphaFoldDB" id="A0A9E7UFL4"/>
<reference evidence="1 3" key="2">
    <citation type="submission" date="2023-12" db="EMBL/GenBank/DDBJ databases">
        <title>Phenotypic and Genomic Characterization of Methanothermobacter wolfeii Strain BSEL, a CO2-Capturing Archaeon with Minimal Nutrient Requirements.</title>
        <authorList>
            <person name="Ale Enriquez F."/>
            <person name="Ahring B.K."/>
        </authorList>
    </citation>
    <scope>NUCLEOTIDE SEQUENCE [LARGE SCALE GENOMIC DNA]</scope>
    <source>
        <strain evidence="1 3">BSEL-1</strain>
    </source>
</reference>
<reference evidence="2" key="1">
    <citation type="submission" date="2022-09" db="EMBL/GenBank/DDBJ databases">
        <title>Characterization of three MwoI isoschizomers from sequenced genome and metagenomes.</title>
        <authorList>
            <person name="Fomenkov A."/>
            <person name="Xu S.Y."/>
            <person name="Roberts R.J."/>
        </authorList>
    </citation>
    <scope>NUCLEOTIDE SEQUENCE</scope>
    <source>
        <strain evidence="2">DSM 2970</strain>
    </source>
</reference>
<keyword evidence="3" id="KW-1185">Reference proteome</keyword>